<dbReference type="OrthoDB" id="6485757at2"/>
<gene>
    <name evidence="7" type="ordered locus">Rahaq_2910</name>
    <name evidence="8" type="ORF">ACFPK4_07115</name>
</gene>
<evidence type="ECO:0000256" key="2">
    <source>
        <dbReference type="ARBA" id="ARBA00022475"/>
    </source>
</evidence>
<dbReference type="GO" id="GO:0005886">
    <property type="term" value="C:plasma membrane"/>
    <property type="evidence" value="ECO:0007669"/>
    <property type="project" value="UniProtKB-SubCell"/>
</dbReference>
<dbReference type="Pfam" id="PF13974">
    <property type="entry name" value="YebO"/>
    <property type="match status" value="1"/>
</dbReference>
<evidence type="ECO:0000313" key="9">
    <source>
        <dbReference type="Proteomes" id="UP000007257"/>
    </source>
</evidence>
<dbReference type="EMBL" id="JBHUCJ010000011">
    <property type="protein sequence ID" value="MFD3223298.1"/>
    <property type="molecule type" value="Genomic_DNA"/>
</dbReference>
<feature type="region of interest" description="Disordered" evidence="6">
    <location>
        <begin position="71"/>
        <end position="90"/>
    </location>
</feature>
<keyword evidence="3" id="KW-0812">Transmembrane</keyword>
<organism evidence="7 9">
    <name type="scientific">Rahnella sp. (strain Y9602)</name>
    <dbReference type="NCBI Taxonomy" id="2703885"/>
    <lineage>
        <taxon>Bacteria</taxon>
        <taxon>Pseudomonadati</taxon>
        <taxon>Pseudomonadota</taxon>
        <taxon>Gammaproteobacteria</taxon>
        <taxon>Enterobacterales</taxon>
        <taxon>Yersiniaceae</taxon>
        <taxon>Rahnella</taxon>
    </lineage>
</organism>
<dbReference type="HOGENOM" id="CLU_165389_0_0_6"/>
<reference evidence="7 9" key="2">
    <citation type="journal article" date="2012" name="J. Bacteriol.">
        <title>Complete Genome Sequence of Rahnella sp. Strain Y9602, a Gammaproteobacterium Isolate from Metal- and Radionuclide-Contaminated Soil.</title>
        <authorList>
            <person name="Martinez R.J."/>
            <person name="Bruce D."/>
            <person name="Detter C."/>
            <person name="Goodwin L.A."/>
            <person name="Han J."/>
            <person name="Han C.S."/>
            <person name="Held B."/>
            <person name="Land M.L."/>
            <person name="Mikhailova N."/>
            <person name="Nolan M."/>
            <person name="Pennacchio L."/>
            <person name="Pitluck S."/>
            <person name="Tapia R."/>
            <person name="Woyke T."/>
            <person name="Sobecky P.A."/>
        </authorList>
    </citation>
    <scope>NUCLEOTIDE SEQUENCE [LARGE SCALE GENOMIC DNA]</scope>
    <source>
        <strain evidence="7 9">Y9602</strain>
    </source>
</reference>
<dbReference type="RefSeq" id="WP_013576201.1">
    <property type="nucleotide sequence ID" value="NC_015061.1"/>
</dbReference>
<proteinExistence type="predicted"/>
<dbReference type="eggNOG" id="ENOG5032S3N">
    <property type="taxonomic scope" value="Bacteria"/>
</dbReference>
<name>A0A0H3FEK8_RAHSY</name>
<keyword evidence="10" id="KW-1185">Reference proteome</keyword>
<dbReference type="Proteomes" id="UP001598201">
    <property type="component" value="Unassembled WGS sequence"/>
</dbReference>
<accession>A0A0H3FEK8</accession>
<dbReference type="Proteomes" id="UP000007257">
    <property type="component" value="Chromosome"/>
</dbReference>
<keyword evidence="4" id="KW-1133">Transmembrane helix</keyword>
<dbReference type="InterPro" id="IPR025594">
    <property type="entry name" value="YebO"/>
</dbReference>
<keyword evidence="2" id="KW-1003">Cell membrane</keyword>
<evidence type="ECO:0000256" key="1">
    <source>
        <dbReference type="ARBA" id="ARBA00004162"/>
    </source>
</evidence>
<evidence type="ECO:0000256" key="6">
    <source>
        <dbReference type="SAM" id="MobiDB-lite"/>
    </source>
</evidence>
<evidence type="ECO:0000313" key="7">
    <source>
        <dbReference type="EMBL" id="ADW74505.1"/>
    </source>
</evidence>
<evidence type="ECO:0000256" key="4">
    <source>
        <dbReference type="ARBA" id="ARBA00022989"/>
    </source>
</evidence>
<dbReference type="GeneID" id="95416515"/>
<dbReference type="AlphaFoldDB" id="A0A0H3FEK8"/>
<dbReference type="EMBL" id="CP002505">
    <property type="protein sequence ID" value="ADW74505.1"/>
    <property type="molecule type" value="Genomic_DNA"/>
</dbReference>
<protein>
    <submittedName>
        <fullName evidence="8">YebO family protein</fullName>
    </submittedName>
</protein>
<keyword evidence="5" id="KW-0472">Membrane</keyword>
<reference evidence="8 10" key="3">
    <citation type="submission" date="2024-09" db="EMBL/GenBank/DDBJ databases">
        <title>Genomes of Rahnella.</title>
        <authorList>
            <person name="Mnguni F.C."/>
            <person name="Shin G.Y."/>
            <person name="Coutinho T."/>
        </authorList>
    </citation>
    <scope>NUCLEOTIDE SEQUENCE [LARGE SCALE GENOMIC DNA]</scope>
    <source>
        <strain evidence="8 10">20WA0057</strain>
    </source>
</reference>
<sequence length="90" mass="9914" precursor="true">MFDFAMGQNSLASLVLCALSALLFLLVWFFVSRASVRANEQIALLQEIAEQQRQQTELLKILAAQAKGNVSSVEADDDSALSLRGFIPER</sequence>
<evidence type="ECO:0000256" key="5">
    <source>
        <dbReference type="ARBA" id="ARBA00023136"/>
    </source>
</evidence>
<reference evidence="9" key="1">
    <citation type="submission" date="2011-01" db="EMBL/GenBank/DDBJ databases">
        <title>Complete sequence of chromosome of Rahnella sp. Y9602.</title>
        <authorList>
            <consortium name="US DOE Joint Genome Institute"/>
            <person name="Lucas S."/>
            <person name="Copeland A."/>
            <person name="Lapidus A."/>
            <person name="Cheng J.-F."/>
            <person name="Goodwin L."/>
            <person name="Pitluck S."/>
            <person name="Lu M."/>
            <person name="Detter J.C."/>
            <person name="Han C."/>
            <person name="Tapia R."/>
            <person name="Land M."/>
            <person name="Hauser L."/>
            <person name="Kyrpides N."/>
            <person name="Ivanova N."/>
            <person name="Ovchinnikova G."/>
            <person name="Pagani I."/>
            <person name="Sobecky P.A."/>
            <person name="Martinez R.J."/>
            <person name="Woyke T."/>
        </authorList>
    </citation>
    <scope>NUCLEOTIDE SEQUENCE [LARGE SCALE GENOMIC DNA]</scope>
    <source>
        <strain evidence="9">Y9602</strain>
    </source>
</reference>
<evidence type="ECO:0000256" key="3">
    <source>
        <dbReference type="ARBA" id="ARBA00022692"/>
    </source>
</evidence>
<evidence type="ECO:0000313" key="10">
    <source>
        <dbReference type="Proteomes" id="UP001598201"/>
    </source>
</evidence>
<dbReference type="KEGG" id="rah:Rahaq_2910"/>
<comment type="subcellular location">
    <subcellularLocation>
        <location evidence="1">Cell membrane</location>
        <topology evidence="1">Single-pass membrane protein</topology>
    </subcellularLocation>
</comment>
<evidence type="ECO:0000313" key="8">
    <source>
        <dbReference type="EMBL" id="MFD3223298.1"/>
    </source>
</evidence>